<reference evidence="1" key="1">
    <citation type="submission" date="2020-06" db="EMBL/GenBank/DDBJ databases">
        <authorList>
            <person name="Li T."/>
            <person name="Hu X."/>
            <person name="Zhang T."/>
            <person name="Song X."/>
            <person name="Zhang H."/>
            <person name="Dai N."/>
            <person name="Sheng W."/>
            <person name="Hou X."/>
            <person name="Wei L."/>
        </authorList>
    </citation>
    <scope>NUCLEOTIDE SEQUENCE</scope>
    <source>
        <strain evidence="1">G01</strain>
        <tissue evidence="1">Leaf</tissue>
    </source>
</reference>
<reference evidence="1" key="2">
    <citation type="journal article" date="2024" name="Plant">
        <title>Genomic evolution and insights into agronomic trait innovations of Sesamum species.</title>
        <authorList>
            <person name="Miao H."/>
            <person name="Wang L."/>
            <person name="Qu L."/>
            <person name="Liu H."/>
            <person name="Sun Y."/>
            <person name="Le M."/>
            <person name="Wang Q."/>
            <person name="Wei S."/>
            <person name="Zheng Y."/>
            <person name="Lin W."/>
            <person name="Duan Y."/>
            <person name="Cao H."/>
            <person name="Xiong S."/>
            <person name="Wang X."/>
            <person name="Wei L."/>
            <person name="Li C."/>
            <person name="Ma Q."/>
            <person name="Ju M."/>
            <person name="Zhao R."/>
            <person name="Li G."/>
            <person name="Mu C."/>
            <person name="Tian Q."/>
            <person name="Mei H."/>
            <person name="Zhang T."/>
            <person name="Gao T."/>
            <person name="Zhang H."/>
        </authorList>
    </citation>
    <scope>NUCLEOTIDE SEQUENCE</scope>
    <source>
        <strain evidence="1">G01</strain>
    </source>
</reference>
<sequence>MHLELTSLSSSRHCLELAHVWHADHPRAGVQLEALWTIWWHSSADGPCLARASMLVQTGTASGNGLEFVGEAVDHGLEHSIAAVL</sequence>
<comment type="caution">
    <text evidence="1">The sequence shown here is derived from an EMBL/GenBank/DDBJ whole genome shotgun (WGS) entry which is preliminary data.</text>
</comment>
<organism evidence="1">
    <name type="scientific">Sesamum angustifolium</name>
    <dbReference type="NCBI Taxonomy" id="2727405"/>
    <lineage>
        <taxon>Eukaryota</taxon>
        <taxon>Viridiplantae</taxon>
        <taxon>Streptophyta</taxon>
        <taxon>Embryophyta</taxon>
        <taxon>Tracheophyta</taxon>
        <taxon>Spermatophyta</taxon>
        <taxon>Magnoliopsida</taxon>
        <taxon>eudicotyledons</taxon>
        <taxon>Gunneridae</taxon>
        <taxon>Pentapetalae</taxon>
        <taxon>asterids</taxon>
        <taxon>lamiids</taxon>
        <taxon>Lamiales</taxon>
        <taxon>Pedaliaceae</taxon>
        <taxon>Sesamum</taxon>
    </lineage>
</organism>
<dbReference type="AlphaFoldDB" id="A0AAW2MKU5"/>
<evidence type="ECO:0000313" key="1">
    <source>
        <dbReference type="EMBL" id="KAL0331533.1"/>
    </source>
</evidence>
<accession>A0AAW2MKU5</accession>
<proteinExistence type="predicted"/>
<dbReference type="EMBL" id="JACGWK010000010">
    <property type="protein sequence ID" value="KAL0331533.1"/>
    <property type="molecule type" value="Genomic_DNA"/>
</dbReference>
<gene>
    <name evidence="1" type="ORF">Sangu_1698800</name>
</gene>
<protein>
    <submittedName>
        <fullName evidence="1">Uncharacterized protein</fullName>
    </submittedName>
</protein>
<name>A0AAW2MKU5_9LAMI</name>